<dbReference type="PANTHER" id="PTHR10996:SF283">
    <property type="entry name" value="GLYOXYLATE_HYDROXYPYRUVATE REDUCTASE B"/>
    <property type="match status" value="1"/>
</dbReference>
<evidence type="ECO:0000256" key="2">
    <source>
        <dbReference type="ARBA" id="ARBA00023002"/>
    </source>
</evidence>
<keyword evidence="2 5" id="KW-0560">Oxidoreductase</keyword>
<dbReference type="InterPro" id="IPR006140">
    <property type="entry name" value="D-isomer_DH_NAD-bd"/>
</dbReference>
<dbReference type="InterPro" id="IPR036291">
    <property type="entry name" value="NAD(P)-bd_dom_sf"/>
</dbReference>
<dbReference type="AlphaFoldDB" id="A0A446C333"/>
<reference evidence="5 6" key="1">
    <citation type="submission" date="2018-07" db="EMBL/GenBank/DDBJ databases">
        <authorList>
            <person name="Peeters C."/>
        </authorList>
    </citation>
    <scope>NUCLEOTIDE SEQUENCE [LARGE SCALE GENOMIC DNA]</scope>
    <source>
        <strain evidence="5 6">LMG 30378</strain>
    </source>
</reference>
<dbReference type="Pfam" id="PF02826">
    <property type="entry name" value="2-Hacid_dh_C"/>
    <property type="match status" value="1"/>
</dbReference>
<evidence type="ECO:0000313" key="6">
    <source>
        <dbReference type="Proteomes" id="UP000289465"/>
    </source>
</evidence>
<dbReference type="EC" id="1.1.1.81" evidence="5"/>
<dbReference type="Gene3D" id="3.40.50.720">
    <property type="entry name" value="NAD(P)-binding Rossmann-like Domain"/>
    <property type="match status" value="2"/>
</dbReference>
<dbReference type="OrthoDB" id="9805416at2"/>
<evidence type="ECO:0000259" key="4">
    <source>
        <dbReference type="Pfam" id="PF02826"/>
    </source>
</evidence>
<sequence length="333" mass="36103">MTGKSSYSIVFMDVLAPAVQRAIASVFEPPFVVQFAMNYDPAHQLDLCRSADFLVPGWAQLTAEMLEAATRVKAVHKWGIGVDRIDVAAAKRLGIPVVITAGSNAGPVSELAIALMLAVYRRIYYVNREMRAGKWPKSEMRESCFQIHGKTVGLVGFGNIGRKVARRLSGFEPQRILYCDQSPAPPEIEQSLGARRVEFHELLASSDIVSLHAPYTNETRHLIGRASIGRMKKGSVLINTARGELVDEAALADALARGHLLGAGLDAFDPEPPDLDSPLLKLDQVIVTPHAGGGVFDNVVPVAAHVLRNLKCFMAGQPIAQQDVINAGTRRPI</sequence>
<protein>
    <submittedName>
        <fullName evidence="5">Hydroxypyruvate reductase</fullName>
        <ecNumber evidence="5">1.1.1.81</ecNumber>
    </submittedName>
</protein>
<organism evidence="5 6">
    <name type="scientific">Achromobacter veterisilvae</name>
    <dbReference type="NCBI Taxonomy" id="2069367"/>
    <lineage>
        <taxon>Bacteria</taxon>
        <taxon>Pseudomonadati</taxon>
        <taxon>Pseudomonadota</taxon>
        <taxon>Betaproteobacteria</taxon>
        <taxon>Burkholderiales</taxon>
        <taxon>Alcaligenaceae</taxon>
        <taxon>Achromobacter</taxon>
    </lineage>
</organism>
<dbReference type="PROSITE" id="PS00671">
    <property type="entry name" value="D_2_HYDROXYACID_DH_3"/>
    <property type="match status" value="1"/>
</dbReference>
<dbReference type="CDD" id="cd12175">
    <property type="entry name" value="2-Hacid_dh_11"/>
    <property type="match status" value="1"/>
</dbReference>
<evidence type="ECO:0000256" key="3">
    <source>
        <dbReference type="ARBA" id="ARBA00023027"/>
    </source>
</evidence>
<dbReference type="GO" id="GO:0005829">
    <property type="term" value="C:cytosol"/>
    <property type="evidence" value="ECO:0007669"/>
    <property type="project" value="TreeGrafter"/>
</dbReference>
<dbReference type="GO" id="GO:0016618">
    <property type="term" value="F:hydroxypyruvate reductase [NAD(P)H] activity"/>
    <property type="evidence" value="ECO:0007669"/>
    <property type="project" value="UniProtKB-EC"/>
</dbReference>
<dbReference type="FunFam" id="3.40.50.720:FF:000203">
    <property type="entry name" value="D-3-phosphoglycerate dehydrogenase (SerA)"/>
    <property type="match status" value="1"/>
</dbReference>
<dbReference type="GO" id="GO:0030267">
    <property type="term" value="F:glyoxylate reductase (NADPH) activity"/>
    <property type="evidence" value="ECO:0007669"/>
    <property type="project" value="TreeGrafter"/>
</dbReference>
<accession>A0A446C333</accession>
<evidence type="ECO:0000313" key="5">
    <source>
        <dbReference type="EMBL" id="SSW62299.1"/>
    </source>
</evidence>
<dbReference type="RefSeq" id="WP_129238762.1">
    <property type="nucleotide sequence ID" value="NZ_UFQC01000001.1"/>
</dbReference>
<keyword evidence="5" id="KW-0670">Pyruvate</keyword>
<dbReference type="InterPro" id="IPR050223">
    <property type="entry name" value="D-isomer_2-hydroxyacid_DH"/>
</dbReference>
<name>A0A446C333_9BURK</name>
<dbReference type="PROSITE" id="PS00670">
    <property type="entry name" value="D_2_HYDROXYACID_DH_2"/>
    <property type="match status" value="1"/>
</dbReference>
<dbReference type="SUPFAM" id="SSF52283">
    <property type="entry name" value="Formate/glycerate dehydrogenase catalytic domain-like"/>
    <property type="match status" value="1"/>
</dbReference>
<feature type="domain" description="D-isomer specific 2-hydroxyacid dehydrogenase NAD-binding" evidence="4">
    <location>
        <begin position="113"/>
        <end position="292"/>
    </location>
</feature>
<dbReference type="EMBL" id="UFQC01000001">
    <property type="protein sequence ID" value="SSW62299.1"/>
    <property type="molecule type" value="Genomic_DNA"/>
</dbReference>
<dbReference type="Proteomes" id="UP000289465">
    <property type="component" value="Unassembled WGS sequence"/>
</dbReference>
<evidence type="ECO:0000256" key="1">
    <source>
        <dbReference type="ARBA" id="ARBA00005854"/>
    </source>
</evidence>
<dbReference type="PANTHER" id="PTHR10996">
    <property type="entry name" value="2-HYDROXYACID DEHYDROGENASE-RELATED"/>
    <property type="match status" value="1"/>
</dbReference>
<dbReference type="SUPFAM" id="SSF51735">
    <property type="entry name" value="NAD(P)-binding Rossmann-fold domains"/>
    <property type="match status" value="1"/>
</dbReference>
<dbReference type="GO" id="GO:0051287">
    <property type="term" value="F:NAD binding"/>
    <property type="evidence" value="ECO:0007669"/>
    <property type="project" value="InterPro"/>
</dbReference>
<dbReference type="InterPro" id="IPR029753">
    <property type="entry name" value="D-isomer_DH_CS"/>
</dbReference>
<comment type="similarity">
    <text evidence="1">Belongs to the D-isomer specific 2-hydroxyacid dehydrogenase family.</text>
</comment>
<keyword evidence="3" id="KW-0520">NAD</keyword>
<proteinExistence type="inferred from homology"/>
<gene>
    <name evidence="5" type="ORF">AVE30378_00043</name>
</gene>